<protein>
    <recommendedName>
        <fullName evidence="3">Variable surface protein</fullName>
    </recommendedName>
</protein>
<keyword evidence="1" id="KW-1133">Transmembrane helix</keyword>
<organism evidence="2">
    <name type="scientific">viral metagenome</name>
    <dbReference type="NCBI Taxonomy" id="1070528"/>
    <lineage>
        <taxon>unclassified sequences</taxon>
        <taxon>metagenomes</taxon>
        <taxon>organismal metagenomes</taxon>
    </lineage>
</organism>
<evidence type="ECO:0000256" key="1">
    <source>
        <dbReference type="SAM" id="Phobius"/>
    </source>
</evidence>
<reference evidence="2" key="1">
    <citation type="journal article" date="2020" name="Nature">
        <title>Giant virus diversity and host interactions through global metagenomics.</title>
        <authorList>
            <person name="Schulz F."/>
            <person name="Roux S."/>
            <person name="Paez-Espino D."/>
            <person name="Jungbluth S."/>
            <person name="Walsh D.A."/>
            <person name="Denef V.J."/>
            <person name="McMahon K.D."/>
            <person name="Konstantinidis K.T."/>
            <person name="Eloe-Fadrosh E.A."/>
            <person name="Kyrpides N.C."/>
            <person name="Woyke T."/>
        </authorList>
    </citation>
    <scope>NUCLEOTIDE SEQUENCE</scope>
    <source>
        <strain evidence="2">GVMAG-M-3300000115-19</strain>
    </source>
</reference>
<keyword evidence="1" id="KW-0812">Transmembrane</keyword>
<evidence type="ECO:0008006" key="3">
    <source>
        <dbReference type="Google" id="ProtNLM"/>
    </source>
</evidence>
<dbReference type="AlphaFoldDB" id="A0A6C0EGL1"/>
<sequence length="92" mass="10553">MSAKLKIICSEIIEKCVEEFKDDHNFNKIKKEMLDPCVNYILNKIYPYVLASCVIFVLIFLMIVTILVILIFNKKNSNINTGIEGVSNIINI</sequence>
<feature type="transmembrane region" description="Helical" evidence="1">
    <location>
        <begin position="45"/>
        <end position="72"/>
    </location>
</feature>
<keyword evidence="1" id="KW-0472">Membrane</keyword>
<name>A0A6C0EGL1_9ZZZZ</name>
<dbReference type="EMBL" id="MN738844">
    <property type="protein sequence ID" value="QHT27892.1"/>
    <property type="molecule type" value="Genomic_DNA"/>
</dbReference>
<proteinExistence type="predicted"/>
<evidence type="ECO:0000313" key="2">
    <source>
        <dbReference type="EMBL" id="QHT27892.1"/>
    </source>
</evidence>
<accession>A0A6C0EGL1</accession>